<dbReference type="Proteomes" id="UP001152759">
    <property type="component" value="Chromosome 2"/>
</dbReference>
<keyword evidence="1" id="KW-0378">Hydrolase</keyword>
<comment type="similarity">
    <text evidence="1">Belongs to the helicase family.</text>
</comment>
<keyword evidence="1" id="KW-0347">Helicase</keyword>
<feature type="region of interest" description="Disordered" evidence="2">
    <location>
        <begin position="479"/>
        <end position="536"/>
    </location>
</feature>
<dbReference type="Pfam" id="PF05970">
    <property type="entry name" value="PIF1"/>
    <property type="match status" value="1"/>
</dbReference>
<dbReference type="GO" id="GO:0000723">
    <property type="term" value="P:telomere maintenance"/>
    <property type="evidence" value="ECO:0007669"/>
    <property type="project" value="InterPro"/>
</dbReference>
<dbReference type="GO" id="GO:0006310">
    <property type="term" value="P:DNA recombination"/>
    <property type="evidence" value="ECO:0007669"/>
    <property type="project" value="UniProtKB-KW"/>
</dbReference>
<keyword evidence="1" id="KW-0233">DNA recombination</keyword>
<dbReference type="Gene3D" id="3.90.70.10">
    <property type="entry name" value="Cysteine proteinases"/>
    <property type="match status" value="2"/>
</dbReference>
<feature type="region of interest" description="Disordered" evidence="2">
    <location>
        <begin position="2843"/>
        <end position="2928"/>
    </location>
</feature>
<dbReference type="GO" id="GO:0016579">
    <property type="term" value="P:protein deubiquitination"/>
    <property type="evidence" value="ECO:0007669"/>
    <property type="project" value="InterPro"/>
</dbReference>
<dbReference type="PANTHER" id="PTHR47642:SF5">
    <property type="entry name" value="ATP-DEPENDENT DNA HELICASE"/>
    <property type="match status" value="1"/>
</dbReference>
<dbReference type="Pfam" id="PF20209">
    <property type="entry name" value="DUF6570"/>
    <property type="match status" value="1"/>
</dbReference>
<feature type="region of interest" description="Disordered" evidence="2">
    <location>
        <begin position="272"/>
        <end position="298"/>
    </location>
</feature>
<feature type="compositionally biased region" description="Acidic residues" evidence="2">
    <location>
        <begin position="1147"/>
        <end position="1185"/>
    </location>
</feature>
<evidence type="ECO:0000259" key="3">
    <source>
        <dbReference type="PROSITE" id="PS50235"/>
    </source>
</evidence>
<dbReference type="InterPro" id="IPR038765">
    <property type="entry name" value="Papain-like_cys_pep_sf"/>
</dbReference>
<dbReference type="InterPro" id="IPR028889">
    <property type="entry name" value="USP"/>
</dbReference>
<reference evidence="4" key="1">
    <citation type="submission" date="2021-12" db="EMBL/GenBank/DDBJ databases">
        <authorList>
            <person name="King R."/>
        </authorList>
    </citation>
    <scope>NUCLEOTIDE SEQUENCE</scope>
</reference>
<accession>A0A9P0A5H3</accession>
<keyword evidence="1" id="KW-0547">Nucleotide-binding</keyword>
<feature type="region of interest" description="Disordered" evidence="2">
    <location>
        <begin position="409"/>
        <end position="431"/>
    </location>
</feature>
<dbReference type="InterPro" id="IPR046700">
    <property type="entry name" value="DUF6570"/>
</dbReference>
<dbReference type="CDD" id="cd02257">
    <property type="entry name" value="Peptidase_C19"/>
    <property type="match status" value="2"/>
</dbReference>
<feature type="domain" description="USP" evidence="3">
    <location>
        <begin position="2578"/>
        <end position="2841"/>
    </location>
</feature>
<evidence type="ECO:0000256" key="2">
    <source>
        <dbReference type="SAM" id="MobiDB-lite"/>
    </source>
</evidence>
<feature type="compositionally biased region" description="Polar residues" evidence="2">
    <location>
        <begin position="527"/>
        <end position="536"/>
    </location>
</feature>
<dbReference type="SUPFAM" id="SSF52540">
    <property type="entry name" value="P-loop containing nucleoside triphosphate hydrolases"/>
    <property type="match status" value="2"/>
</dbReference>
<keyword evidence="5" id="KW-1185">Reference proteome</keyword>
<dbReference type="InterPro" id="IPR051055">
    <property type="entry name" value="PIF1_helicase"/>
</dbReference>
<dbReference type="GO" id="GO:0004843">
    <property type="term" value="F:cysteine-type deubiquitinase activity"/>
    <property type="evidence" value="ECO:0007669"/>
    <property type="project" value="InterPro"/>
</dbReference>
<feature type="domain" description="USP" evidence="3">
    <location>
        <begin position="2945"/>
        <end position="3215"/>
    </location>
</feature>
<feature type="region of interest" description="Disordered" evidence="2">
    <location>
        <begin position="69"/>
        <end position="89"/>
    </location>
</feature>
<evidence type="ECO:0000313" key="5">
    <source>
        <dbReference type="Proteomes" id="UP001152759"/>
    </source>
</evidence>
<dbReference type="InterPro" id="IPR027417">
    <property type="entry name" value="P-loop_NTPase"/>
</dbReference>
<dbReference type="CDD" id="cd18809">
    <property type="entry name" value="SF1_C_RecD"/>
    <property type="match status" value="1"/>
</dbReference>
<dbReference type="InterPro" id="IPR010285">
    <property type="entry name" value="DNA_helicase_pif1-like_DEAD"/>
</dbReference>
<feature type="compositionally biased region" description="Basic residues" evidence="2">
    <location>
        <begin position="1"/>
        <end position="18"/>
    </location>
</feature>
<sequence length="3217" mass="362165">MPSKARRLKAKRKAQHAAKRSDVVFPTGTNDQDCNTLSTSLLIQGIDEKTIEKSFRKRAYDKVRKALSKCDPTEGENQPEREDDSPSCDLEGASGAKFGYVSLPEIADDNISDNGLCPHEIPLHFGHETNVNNDRTCHDSILSEKATPHLLKLTRSHSLAGEPRDSPPMICPETQVSQNLNYNCSPDLASVCLQDQLSSHPISGSYVQPQAPRASTMCDIVNVPHAPPHTESGQEHLSLEPLTPICRFMKKIRTRIGGEYRGIRVRAVPSADSLSVPADGNEEGSVVSSPPAKRPRLTNTDWYDELSQQENDFLVELSSPEISMHSEDEAVTSSHELFDCVTVASPRKKKPRLSNSESCDLLNQHENDLVVQLSGTDLSMDSGVEAVALSQDLSAQEFIESYAAEHSLSTSESESETVARNESLSIGVDSPVPTKRKRKLHFWGARKSRWYKKQYALIRKEVAKNVSEAFSSAGLLRRYNDDKNKKKRSSKQKSSSLGRKKKGRISSKGNGASMRKNAAPPPEDDLPNQNNFPPIRVGNTTAQEEVEKNIENPDSSAPRPGPVQTCSIDRIGEQPLSVSKRNHPSRLAARLSRPSTFRRNVPKARINRPIFNKTFKSFKVYSRGKLRRNVFILQSPEGMIEKNISSRLKGSQVSAAMEAETLVKWCMIHRKRLLAQFKSVHKELVSECDTRLTIARNLSKEDDCCAAILGPKQHTSFTESYFNELSYKAIPSARGPLIFDNEGVVQNVFRYWENARKSHKWPCESDVCKVNEADATNKVKKILSELSQSVVLKAIVLFIVSMNDCSNRVCVESPIKSGHTLSCRLDDGKGAPFVVLQNLGPHYPRVRSLLRQLQTLKRLLHKIDDLDFALYNGNVSELAAVAEAAKLKGGEFEVGGQKFVSEDEIQVKFQKSFKAHKKLMEDLPRNYCLCCERLMHLRSLKSVEKMKPIENQTWLEIFAYAVLTDACCDWICDYCHSKIQNNTIPPIASINQMEVPPIPPEIGCLNSFEKMFIQLVKAFQVVVKAGTVMNRKIPSAHLTSKVVGRTFHLPLPLELTLKRVLESGQTTLPNQELFILVRGLPTKNRKVWESVVNVTNVLRALQWLKKNNPLYEKVEIPKSAEELLRYLPDTETAPKSTAGRDRSTAESDPDEPDAECDPDEPDPDSGSDEPDADSDPDEPDSESDEAQPAPSEASLDTEISDDEPQNIQHGARNLSEKSVNQRAVHDSTGINAADVLAADLNVEEDLINNSTDAPQHHDSPQRSDSLNHELAREEPLLQADTSCPDADADQEVNNEPACFLEESNVSLDAGQGQIDGDEIVGAEAEETGPERPLRPGHRLNDSLPPLQNIAAMLTQRDKEDEFYAPYTIFPIYGKRENHRAKDLYQMLKIQEPSVNSRSAKLDAMCFPDLFPDGKNYFQVDREVQVDFTNFVHAKLFHRQPQFRKNTQYLFYLLNQATMRELAAGIYQVLNVVHGNMTASEFLKKMEAGEFSKDLTSVFSRVRNTEEYWKKPHSEILSMIETYGPPTFFLTLAPADYDDKDLEAYLKELDGDEKNTKQAAGLIAGDVGPVCRYYHQKLSAMLAFLAEPGGGPLGVIEHFVWRREYQTRGAPHWHTLLWVKDAPVLGKSSSEEVAKFIQDHITCEIPDKKTFPTLHAKVTKYQQHHCNNYCKRKKTYKNGVKTVCRFDFPRAARSTFELRDAPTAIAGRRNLVKNSRLYDLPRANGAERINDYNPATMLVWVGNMDLQYVGDKAAIIGKYISKYQTKAETSHMTDVFDSIASVEDVNRSLWNYGLRSLANRECGAFEAADTLMSIPLYRTDPDTTFKWVDTSILRSRRVKPKKEIEKMDPNDVDVFCPSIIDTHYPNRPCEMNDVCLYDYAKYWDIVKSRPIREPLPTFYPYGQKYVRKRKRPHIIQHYRCDPKQKPEQYFYSLLLLFKPWRRIGALKGQYDTYTEAFDAEKHTLQEAMKYHEKVSEIIAAHDAVTELIEAKCREFGEENPELPDDNLLGPEALEFRRVEAQRAMQDFHDAANLQPEHDLAWLESQLNPDQRRVYENIKGRLSRYVTSHEKNPDDYEAKDPMRKFVSGVGGTGKSYLIKALTQWVKQELKRKIALTAPTGAAASEIKGVTVHRLLQLPVEHGDSLKYTRLSDHVLEILRAELEGVVLIVIDEISMVSSMNFMMIHLRLSEIYDCHEKAPFGGINILAVGDLLQLSPVKGRFIFQKMTDREFKKHFSGGVNINLWTEYFKDYDELLINMRQQSNPEFCQLLDNARLGICTAENQETLRSRLFSFKSSDPDERADELASFVLSKEKEGLCLMPEKAMCNVLNRKALSKLPGEEIHFVAEDSIECKLTDKNRALAKLQKLEEDATRTAGLEKLIVIKENAKVMLTKNMDVPTGFVNGTTGAAQNIVVDSNKRPRAVTLRTEQDSLEMREPEVGKFELQPGIFVHRKQFPLRLSYAGTIHKSQAMSMDTVIADIGNRIFCAGQSYVALSRVRTLEGLHLINFDPEKIKAHKAAIAEYNRLRQMTPHLKHLVMQYSTHRNKHLPDNQWAPKNAKAPNIYGNSPTPKKGASATHWPAFVNSDGVSSFANANLQCLLSYEPVRNSLRSSSGMTSLRAVAKQFQFKQKVSLSSEGIRQELGHRFVEKQEQNPSLFLHALVERSETLQGMCKFALIIQKKCKTCDTKSVDILDEYILRLPPTGQNKNKVTELLENILSWSPISNSTCSTCKRNSEVQCSELQKLQDVLFVEMPLWEKKPDGRLVKNTKFRSPALQTTTITVGGHRYRLHGALFHHGPNFETGHCDALVVSGRKFISADDCNVAVGRWPKGSVDAQLLFYRRVDPSNIGPRQKKPAPVKDATDKTVPPAPSAVAKRGGEIPPQTRSDKTARKRLKLDATIASTESRSKNVAPNATTAGPLSDAPKRSHAPPLLAQKSDLSTFPRFQNMPENGSKVSCYANATLQALLSLEPLRSALINYPSRSALRDLANLYHTYRRGLLSAYTVRIETDEKFMLAQQQCAREFMDYLILHNAALMDSTKFTEVLELKCADCSTVRPIESTQYILSMPIRGLQSNIQGLYSALSAWSPNDDIRCENISADGQRCSGKCFSRTVVRNPGNVLAIQILRTTEIQEGIFVKNDRFQVTELPTKNLTLGADRYELHANVRHHGSSIESGHYTSVIQTAGQYVEADDESIRSYDWCSNQGCSSAYLLIYTKLQP</sequence>
<proteinExistence type="inferred from homology"/>
<evidence type="ECO:0000256" key="1">
    <source>
        <dbReference type="RuleBase" id="RU363044"/>
    </source>
</evidence>
<name>A0A9P0A5H3_BEMTA</name>
<protein>
    <recommendedName>
        <fullName evidence="1">ATP-dependent DNA helicase</fullName>
        <ecNumber evidence="1">5.6.2.3</ecNumber>
    </recommendedName>
</protein>
<gene>
    <name evidence="4" type="ORF">BEMITA_LOCUS4004</name>
</gene>
<dbReference type="Gene3D" id="3.40.50.300">
    <property type="entry name" value="P-loop containing nucleotide triphosphate hydrolases"/>
    <property type="match status" value="1"/>
</dbReference>
<comment type="cofactor">
    <cofactor evidence="1">
        <name>Mg(2+)</name>
        <dbReference type="ChEBI" id="CHEBI:18420"/>
    </cofactor>
</comment>
<dbReference type="EC" id="5.6.2.3" evidence="1"/>
<dbReference type="Pfam" id="PF14214">
    <property type="entry name" value="Helitron_like_N"/>
    <property type="match status" value="1"/>
</dbReference>
<dbReference type="GO" id="GO:0043139">
    <property type="term" value="F:5'-3' DNA helicase activity"/>
    <property type="evidence" value="ECO:0007669"/>
    <property type="project" value="UniProtKB-EC"/>
</dbReference>
<keyword evidence="1" id="KW-0067">ATP-binding</keyword>
<dbReference type="PANTHER" id="PTHR47642">
    <property type="entry name" value="ATP-DEPENDENT DNA HELICASE"/>
    <property type="match status" value="1"/>
</dbReference>
<dbReference type="EMBL" id="OU963863">
    <property type="protein sequence ID" value="CAH0384706.1"/>
    <property type="molecule type" value="Genomic_DNA"/>
</dbReference>
<evidence type="ECO:0000313" key="4">
    <source>
        <dbReference type="EMBL" id="CAH0384706.1"/>
    </source>
</evidence>
<dbReference type="SUPFAM" id="SSF54001">
    <property type="entry name" value="Cysteine proteinases"/>
    <property type="match status" value="2"/>
</dbReference>
<comment type="catalytic activity">
    <reaction evidence="1">
        <text>ATP + H2O = ADP + phosphate + H(+)</text>
        <dbReference type="Rhea" id="RHEA:13065"/>
        <dbReference type="ChEBI" id="CHEBI:15377"/>
        <dbReference type="ChEBI" id="CHEBI:15378"/>
        <dbReference type="ChEBI" id="CHEBI:30616"/>
        <dbReference type="ChEBI" id="CHEBI:43474"/>
        <dbReference type="ChEBI" id="CHEBI:456216"/>
        <dbReference type="EC" id="5.6.2.3"/>
    </reaction>
</comment>
<dbReference type="InterPro" id="IPR001394">
    <property type="entry name" value="Peptidase_C19_UCH"/>
</dbReference>
<dbReference type="GO" id="GO:0005524">
    <property type="term" value="F:ATP binding"/>
    <property type="evidence" value="ECO:0007669"/>
    <property type="project" value="UniProtKB-KW"/>
</dbReference>
<keyword evidence="1" id="KW-0234">DNA repair</keyword>
<organism evidence="4 5">
    <name type="scientific">Bemisia tabaci</name>
    <name type="common">Sweetpotato whitefly</name>
    <name type="synonym">Aleurodes tabaci</name>
    <dbReference type="NCBI Taxonomy" id="7038"/>
    <lineage>
        <taxon>Eukaryota</taxon>
        <taxon>Metazoa</taxon>
        <taxon>Ecdysozoa</taxon>
        <taxon>Arthropoda</taxon>
        <taxon>Hexapoda</taxon>
        <taxon>Insecta</taxon>
        <taxon>Pterygota</taxon>
        <taxon>Neoptera</taxon>
        <taxon>Paraneoptera</taxon>
        <taxon>Hemiptera</taxon>
        <taxon>Sternorrhyncha</taxon>
        <taxon>Aleyrodoidea</taxon>
        <taxon>Aleyrodidae</taxon>
        <taxon>Aleyrodinae</taxon>
        <taxon>Bemisia</taxon>
    </lineage>
</organism>
<feature type="region of interest" description="Disordered" evidence="2">
    <location>
        <begin position="1129"/>
        <end position="1205"/>
    </location>
</feature>
<feature type="compositionally biased region" description="Polar residues" evidence="2">
    <location>
        <begin position="2898"/>
        <end position="2916"/>
    </location>
</feature>
<dbReference type="InterPro" id="IPR025476">
    <property type="entry name" value="Helitron_helicase-like"/>
</dbReference>
<dbReference type="Pfam" id="PF00443">
    <property type="entry name" value="UCH"/>
    <property type="match status" value="1"/>
</dbReference>
<feature type="region of interest" description="Disordered" evidence="2">
    <location>
        <begin position="1"/>
        <end position="24"/>
    </location>
</feature>
<keyword evidence="1" id="KW-0227">DNA damage</keyword>
<dbReference type="GO" id="GO:0006281">
    <property type="term" value="P:DNA repair"/>
    <property type="evidence" value="ECO:0007669"/>
    <property type="project" value="UniProtKB-KW"/>
</dbReference>
<dbReference type="PROSITE" id="PS50235">
    <property type="entry name" value="USP_3"/>
    <property type="match status" value="2"/>
</dbReference>